<dbReference type="PROSITE" id="PS50174">
    <property type="entry name" value="G_PATCH"/>
    <property type="match status" value="1"/>
</dbReference>
<accession>A0A212FCX1</accession>
<keyword evidence="5" id="KW-1185">Reference proteome</keyword>
<dbReference type="eggNOG" id="ENOG502T41T">
    <property type="taxonomic scope" value="Eukaryota"/>
</dbReference>
<sequence>MENLNIPQTLKVQWLNSTLKFIKDDTQLLKQYPKMPSTHVEYFHNLIWQRENNIGLGFKSLYSPVWEAMKIYSVKYQFKIIIEKSVDGKNGLLVMEKIPKSLNNNNKGENGEHNDIEIKVQCAENQNKILSKKKAKMDTKDTKKKLPSKCKAFERYLDNQLILDAVSPLFVKEKLKRILLFLLDEYSSSIIFSDLVGVESRFIENISSLCQRSKEFEEQLSPLSFEMLSDIADCINGNNNFQLEITKKINEKTSKRSRESLEHTEKSHEPGINKSKEEKICEFNQSTDKVLKGTKTVQSYKNEPQNVFKAEKTLTSETLKGHKEKTDSERKIVLDANREDMKVTINNIKSIIPKEKSVAFVKSETKYTDVNEKCNNIKTKDGISQKLSKTAPMNAISFTKSDNVKDVSTDSKNGSSNMLKSKIISDMAVPIKSEKASRMMRLMGWEGGALGLHGNGITEPIIPTANYNCTGLGHVPTKNEKSYQGSRKSIKQEFSVGIMDLINNRLQTVTLYPEKRFIDKEIKFWRETVDNLNKRVKLDRSVRKSSVLRQKMKENPDVEFSLVFSDDYLMMTIIKRMTNTLLPVRSEQKVLKEPTKKKTFQKLILTTFIELLSGNTADITLLFEKQLQNRLIDGLFEIVTVINDRRIGVIMNDTVAGLVSSLRKQVDLKSIYLAAEVSGDYKSVTLYIQNCRVNLESSTTRKQHEVSPYDNVKNNIKMKKKKKIINALYEKKFTDENVAGVKKWYQPEHRFIKTV</sequence>
<gene>
    <name evidence="4" type="ORF">KGM_206756</name>
</gene>
<proteinExistence type="predicted"/>
<keyword evidence="1" id="KW-0175">Coiled coil</keyword>
<dbReference type="InterPro" id="IPR000467">
    <property type="entry name" value="G_patch_dom"/>
</dbReference>
<dbReference type="GO" id="GO:0003676">
    <property type="term" value="F:nucleic acid binding"/>
    <property type="evidence" value="ECO:0007669"/>
    <property type="project" value="InterPro"/>
</dbReference>
<feature type="domain" description="G-patch" evidence="3">
    <location>
        <begin position="432"/>
        <end position="477"/>
    </location>
</feature>
<name>A0A212FCX1_DANPL</name>
<dbReference type="Pfam" id="PF01585">
    <property type="entry name" value="G-patch"/>
    <property type="match status" value="1"/>
</dbReference>
<dbReference type="InParanoid" id="A0A212FCX1"/>
<feature type="region of interest" description="Disordered" evidence="2">
    <location>
        <begin position="253"/>
        <end position="272"/>
    </location>
</feature>
<dbReference type="EMBL" id="AGBW02009148">
    <property type="protein sequence ID" value="OWR51563.1"/>
    <property type="molecule type" value="Genomic_DNA"/>
</dbReference>
<dbReference type="AlphaFoldDB" id="A0A212FCX1"/>
<reference evidence="4 5" key="1">
    <citation type="journal article" date="2011" name="Cell">
        <title>The monarch butterfly genome yields insights into long-distance migration.</title>
        <authorList>
            <person name="Zhan S."/>
            <person name="Merlin C."/>
            <person name="Boore J.L."/>
            <person name="Reppert S.M."/>
        </authorList>
    </citation>
    <scope>NUCLEOTIDE SEQUENCE [LARGE SCALE GENOMIC DNA]</scope>
    <source>
        <strain evidence="4">F-2</strain>
    </source>
</reference>
<evidence type="ECO:0000313" key="4">
    <source>
        <dbReference type="EMBL" id="OWR51563.1"/>
    </source>
</evidence>
<evidence type="ECO:0000256" key="1">
    <source>
        <dbReference type="SAM" id="Coils"/>
    </source>
</evidence>
<protein>
    <recommendedName>
        <fullName evidence="3">G-patch domain-containing protein</fullName>
    </recommendedName>
</protein>
<feature type="coiled-coil region" evidence="1">
    <location>
        <begin position="113"/>
        <end position="140"/>
    </location>
</feature>
<dbReference type="SMART" id="SM00443">
    <property type="entry name" value="G_patch"/>
    <property type="match status" value="1"/>
</dbReference>
<evidence type="ECO:0000259" key="3">
    <source>
        <dbReference type="PROSITE" id="PS50174"/>
    </source>
</evidence>
<evidence type="ECO:0000313" key="5">
    <source>
        <dbReference type="Proteomes" id="UP000007151"/>
    </source>
</evidence>
<dbReference type="KEGG" id="dpl:KGM_206756"/>
<comment type="caution">
    <text evidence="4">The sequence shown here is derived from an EMBL/GenBank/DDBJ whole genome shotgun (WGS) entry which is preliminary data.</text>
</comment>
<evidence type="ECO:0000256" key="2">
    <source>
        <dbReference type="SAM" id="MobiDB-lite"/>
    </source>
</evidence>
<organism evidence="4 5">
    <name type="scientific">Danaus plexippus plexippus</name>
    <dbReference type="NCBI Taxonomy" id="278856"/>
    <lineage>
        <taxon>Eukaryota</taxon>
        <taxon>Metazoa</taxon>
        <taxon>Ecdysozoa</taxon>
        <taxon>Arthropoda</taxon>
        <taxon>Hexapoda</taxon>
        <taxon>Insecta</taxon>
        <taxon>Pterygota</taxon>
        <taxon>Neoptera</taxon>
        <taxon>Endopterygota</taxon>
        <taxon>Lepidoptera</taxon>
        <taxon>Glossata</taxon>
        <taxon>Ditrysia</taxon>
        <taxon>Papilionoidea</taxon>
        <taxon>Nymphalidae</taxon>
        <taxon>Danainae</taxon>
        <taxon>Danaini</taxon>
        <taxon>Danaina</taxon>
        <taxon>Danaus</taxon>
        <taxon>Danaus</taxon>
    </lineage>
</organism>
<dbReference type="Proteomes" id="UP000007151">
    <property type="component" value="Unassembled WGS sequence"/>
</dbReference>